<dbReference type="Proteomes" id="UP000325577">
    <property type="component" value="Linkage Group LG8"/>
</dbReference>
<evidence type="ECO:0000313" key="1">
    <source>
        <dbReference type="EMBL" id="KAA8516489.1"/>
    </source>
</evidence>
<protein>
    <submittedName>
        <fullName evidence="1">Uncharacterized protein</fullName>
    </submittedName>
</protein>
<organism evidence="1 2">
    <name type="scientific">Nyssa sinensis</name>
    <dbReference type="NCBI Taxonomy" id="561372"/>
    <lineage>
        <taxon>Eukaryota</taxon>
        <taxon>Viridiplantae</taxon>
        <taxon>Streptophyta</taxon>
        <taxon>Embryophyta</taxon>
        <taxon>Tracheophyta</taxon>
        <taxon>Spermatophyta</taxon>
        <taxon>Magnoliopsida</taxon>
        <taxon>eudicotyledons</taxon>
        <taxon>Gunneridae</taxon>
        <taxon>Pentapetalae</taxon>
        <taxon>asterids</taxon>
        <taxon>Cornales</taxon>
        <taxon>Nyssaceae</taxon>
        <taxon>Nyssa</taxon>
    </lineage>
</organism>
<dbReference type="AlphaFoldDB" id="A0A5J4ZEQ5"/>
<reference evidence="1 2" key="1">
    <citation type="submission" date="2019-09" db="EMBL/GenBank/DDBJ databases">
        <title>A chromosome-level genome assembly of the Chinese tupelo Nyssa sinensis.</title>
        <authorList>
            <person name="Yang X."/>
            <person name="Kang M."/>
            <person name="Yang Y."/>
            <person name="Xiong H."/>
            <person name="Wang M."/>
            <person name="Zhang Z."/>
            <person name="Wang Z."/>
            <person name="Wu H."/>
            <person name="Ma T."/>
            <person name="Liu J."/>
            <person name="Xi Z."/>
        </authorList>
    </citation>
    <scope>NUCLEOTIDE SEQUENCE [LARGE SCALE GENOMIC DNA]</scope>
    <source>
        <strain evidence="1">J267</strain>
        <tissue evidence="1">Leaf</tissue>
    </source>
</reference>
<dbReference type="EMBL" id="CM018051">
    <property type="protein sequence ID" value="KAA8516489.1"/>
    <property type="molecule type" value="Genomic_DNA"/>
</dbReference>
<accession>A0A5J4ZEQ5</accession>
<sequence>MFSNRRKPSLKDAIAASISKGKLVSGATNVDSELTSSVPTFANPFWIEVIVIAKRSLTNSMRAPELYGMRLGAVLVTWNHLSHYVLEARQFAQGRPRTSWVLRFRHVHNLLHLCRSHPSLSSRTLYLHERDRLQRISSIILRALSRHNLHPLSGIPLTHIRRHNLLGRRSRRESLRIPLLFLLHPGSILGRKLLRYIPFWSRISRYVGLHSRGCHFSLLPPLQRLLHHPRPNPSILDMVSLRLSGKIPISSFNAIEAQALGDDEQYFGTEHHKLHMRHHWVGYTEATRSC</sequence>
<dbReference type="OrthoDB" id="10632865at2759"/>
<gene>
    <name evidence="1" type="ORF">F0562_017005</name>
</gene>
<proteinExistence type="predicted"/>
<keyword evidence="2" id="KW-1185">Reference proteome</keyword>
<name>A0A5J4ZEQ5_9ASTE</name>
<evidence type="ECO:0000313" key="2">
    <source>
        <dbReference type="Proteomes" id="UP000325577"/>
    </source>
</evidence>